<comment type="caution">
    <text evidence="7">The sequence shown here is derived from an EMBL/GenBank/DDBJ whole genome shotgun (WGS) entry which is preliminary data.</text>
</comment>
<feature type="domain" description="Protein kinase" evidence="6">
    <location>
        <begin position="105"/>
        <end position="372"/>
    </location>
</feature>
<dbReference type="Proteomes" id="UP000318878">
    <property type="component" value="Unassembled WGS sequence"/>
</dbReference>
<dbReference type="SUPFAM" id="SSF56112">
    <property type="entry name" value="Protein kinase-like (PK-like)"/>
    <property type="match status" value="1"/>
</dbReference>
<dbReference type="InterPro" id="IPR008271">
    <property type="entry name" value="Ser/Thr_kinase_AS"/>
</dbReference>
<dbReference type="CDD" id="cd14014">
    <property type="entry name" value="STKc_PknB_like"/>
    <property type="match status" value="1"/>
</dbReference>
<dbReference type="PROSITE" id="PS00108">
    <property type="entry name" value="PROTEIN_KINASE_ST"/>
    <property type="match status" value="1"/>
</dbReference>
<dbReference type="InterPro" id="IPR011009">
    <property type="entry name" value="Kinase-like_dom_sf"/>
</dbReference>
<evidence type="ECO:0000259" key="6">
    <source>
        <dbReference type="PROSITE" id="PS50011"/>
    </source>
</evidence>
<dbReference type="InterPro" id="IPR017441">
    <property type="entry name" value="Protein_kinase_ATP_BS"/>
</dbReference>
<dbReference type="Pfam" id="PF01965">
    <property type="entry name" value="DJ-1_PfpI"/>
    <property type="match status" value="1"/>
</dbReference>
<dbReference type="PANTHER" id="PTHR43289">
    <property type="entry name" value="MITOGEN-ACTIVATED PROTEIN KINASE KINASE KINASE 20-RELATED"/>
    <property type="match status" value="1"/>
</dbReference>
<accession>A0A5C5V9M2</accession>
<reference evidence="7 8" key="1">
    <citation type="submission" date="2019-02" db="EMBL/GenBank/DDBJ databases">
        <title>Deep-cultivation of Planctomycetes and their phenomic and genomic characterization uncovers novel biology.</title>
        <authorList>
            <person name="Wiegand S."/>
            <person name="Jogler M."/>
            <person name="Boedeker C."/>
            <person name="Pinto D."/>
            <person name="Vollmers J."/>
            <person name="Rivas-Marin E."/>
            <person name="Kohn T."/>
            <person name="Peeters S.H."/>
            <person name="Heuer A."/>
            <person name="Rast P."/>
            <person name="Oberbeckmann S."/>
            <person name="Bunk B."/>
            <person name="Jeske O."/>
            <person name="Meyerdierks A."/>
            <person name="Storesund J.E."/>
            <person name="Kallscheuer N."/>
            <person name="Luecker S."/>
            <person name="Lage O.M."/>
            <person name="Pohl T."/>
            <person name="Merkel B.J."/>
            <person name="Hornburger P."/>
            <person name="Mueller R.-W."/>
            <person name="Bruemmer F."/>
            <person name="Labrenz M."/>
            <person name="Spormann A.M."/>
            <person name="Op Den Camp H."/>
            <person name="Overmann J."/>
            <person name="Amann R."/>
            <person name="Jetten M.S.M."/>
            <person name="Mascher T."/>
            <person name="Medema M.H."/>
            <person name="Devos D.P."/>
            <person name="Kaster A.-K."/>
            <person name="Ovreas L."/>
            <person name="Rohde M."/>
            <person name="Galperin M.Y."/>
            <person name="Jogler C."/>
        </authorList>
    </citation>
    <scope>NUCLEOTIDE SEQUENCE [LARGE SCALE GENOMIC DNA]</scope>
    <source>
        <strain evidence="7 8">Enr8</strain>
    </source>
</reference>
<dbReference type="EC" id="2.7.11.1" evidence="7"/>
<evidence type="ECO:0000256" key="1">
    <source>
        <dbReference type="ARBA" id="ARBA00022679"/>
    </source>
</evidence>
<dbReference type="RefSeq" id="WP_146431020.1">
    <property type="nucleotide sequence ID" value="NZ_SJPF01000002.1"/>
</dbReference>
<evidence type="ECO:0000256" key="5">
    <source>
        <dbReference type="PROSITE-ProRule" id="PRU10141"/>
    </source>
</evidence>
<feature type="binding site" evidence="5">
    <location>
        <position position="138"/>
    </location>
    <ligand>
        <name>ATP</name>
        <dbReference type="ChEBI" id="CHEBI:30616"/>
    </ligand>
</feature>
<dbReference type="SUPFAM" id="SSF52317">
    <property type="entry name" value="Class I glutamine amidotransferase-like"/>
    <property type="match status" value="1"/>
</dbReference>
<dbReference type="InterPro" id="IPR000719">
    <property type="entry name" value="Prot_kinase_dom"/>
</dbReference>
<dbReference type="EMBL" id="SJPF01000002">
    <property type="protein sequence ID" value="TWT34623.1"/>
    <property type="molecule type" value="Genomic_DNA"/>
</dbReference>
<dbReference type="SMART" id="SM00220">
    <property type="entry name" value="S_TKc"/>
    <property type="match status" value="1"/>
</dbReference>
<name>A0A5C5V9M2_9BACT</name>
<dbReference type="InterPro" id="IPR002818">
    <property type="entry name" value="DJ-1/PfpI"/>
</dbReference>
<dbReference type="OrthoDB" id="6111975at2"/>
<dbReference type="AlphaFoldDB" id="A0A5C5V9M2"/>
<organism evidence="7 8">
    <name type="scientific">Blastopirellula retiformator</name>
    <dbReference type="NCBI Taxonomy" id="2527970"/>
    <lineage>
        <taxon>Bacteria</taxon>
        <taxon>Pseudomonadati</taxon>
        <taxon>Planctomycetota</taxon>
        <taxon>Planctomycetia</taxon>
        <taxon>Pirellulales</taxon>
        <taxon>Pirellulaceae</taxon>
        <taxon>Blastopirellula</taxon>
    </lineage>
</organism>
<keyword evidence="4 5" id="KW-0067">ATP-binding</keyword>
<dbReference type="PROSITE" id="PS00107">
    <property type="entry name" value="PROTEIN_KINASE_ATP"/>
    <property type="match status" value="1"/>
</dbReference>
<evidence type="ECO:0000313" key="8">
    <source>
        <dbReference type="Proteomes" id="UP000318878"/>
    </source>
</evidence>
<sequence>MLAEDITTDCPDARKLSDFLLGLLSDEESSLISQHIDQCDVCCKALEQIPDDHLASLARRATQVDVETLHNCSGDTDALGGTIAAKAGAQQPNQFPAELIDHPRYRLIQLIGFGGMGEVYRAEHRVMNREVALKVVRKDLVSSPEAISRFRNEVRAASMLSHPNIVTALDAERIGQSHVLAMELVNGSNLAEVVAENGPLDVDKAVDMIRQIASGLDHAHSHQMAHRDLKPMNVLLDRDGRARILDFGLATVRQDLDGSGELPQASVGLTSSMMRMGTPDYMSPEQAKDPRSADIRSDIYSLGCTFFFLLFGKPPFDEATAIEKLSSHLLVEPTIPESLPSHIADVLRRMLAKSPEQRYQTPSQLLQALDQLSAAPIPSKPIRAARVPKPLVQSVLAGILALVALGSVGLLVNNFRSDPNALGVPASPTATQRVLVVAPMLTYLPDYTSVKEALADFPNIEVVTASDELNFEAEGDNAQLISVQADLTLAQVDAQQFDAVVFIGGDIKTLLVDESVRSQVERIVGAIRRKQGIVAGICGGVHVLGQLDELTGFRVAGNRLPEVPDLEAARTIADFRKQVVADRGVVTATDPEWVDRFAGELVRSMGGSQSKSNTAD</sequence>
<evidence type="ECO:0000313" key="7">
    <source>
        <dbReference type="EMBL" id="TWT34623.1"/>
    </source>
</evidence>
<keyword evidence="1 7" id="KW-0808">Transferase</keyword>
<evidence type="ECO:0000256" key="4">
    <source>
        <dbReference type="ARBA" id="ARBA00022840"/>
    </source>
</evidence>
<dbReference type="Gene3D" id="3.40.50.880">
    <property type="match status" value="1"/>
</dbReference>
<evidence type="ECO:0000256" key="3">
    <source>
        <dbReference type="ARBA" id="ARBA00022777"/>
    </source>
</evidence>
<keyword evidence="2 5" id="KW-0547">Nucleotide-binding</keyword>
<protein>
    <submittedName>
        <fullName evidence="7">Serine/threonine-protein kinase PrkC</fullName>
        <ecNumber evidence="7">2.7.11.1</ecNumber>
    </submittedName>
</protein>
<proteinExistence type="predicted"/>
<evidence type="ECO:0000256" key="2">
    <source>
        <dbReference type="ARBA" id="ARBA00022741"/>
    </source>
</evidence>
<gene>
    <name evidence="7" type="primary">prkC_7</name>
    <name evidence="7" type="ORF">Enr8_20360</name>
</gene>
<dbReference type="Gene3D" id="3.30.200.20">
    <property type="entry name" value="Phosphorylase Kinase, domain 1"/>
    <property type="match status" value="1"/>
</dbReference>
<dbReference type="GO" id="GO:0004674">
    <property type="term" value="F:protein serine/threonine kinase activity"/>
    <property type="evidence" value="ECO:0007669"/>
    <property type="project" value="UniProtKB-EC"/>
</dbReference>
<dbReference type="InterPro" id="IPR029062">
    <property type="entry name" value="Class_I_gatase-like"/>
</dbReference>
<keyword evidence="3 7" id="KW-0418">Kinase</keyword>
<keyword evidence="8" id="KW-1185">Reference proteome</keyword>
<dbReference type="Pfam" id="PF00069">
    <property type="entry name" value="Pkinase"/>
    <property type="match status" value="1"/>
</dbReference>
<dbReference type="PROSITE" id="PS50011">
    <property type="entry name" value="PROTEIN_KINASE_DOM"/>
    <property type="match status" value="1"/>
</dbReference>
<dbReference type="PANTHER" id="PTHR43289:SF6">
    <property type="entry name" value="SERINE_THREONINE-PROTEIN KINASE NEKL-3"/>
    <property type="match status" value="1"/>
</dbReference>
<dbReference type="GO" id="GO:0005524">
    <property type="term" value="F:ATP binding"/>
    <property type="evidence" value="ECO:0007669"/>
    <property type="project" value="UniProtKB-UniRule"/>
</dbReference>
<dbReference type="Gene3D" id="1.10.510.10">
    <property type="entry name" value="Transferase(Phosphotransferase) domain 1"/>
    <property type="match status" value="1"/>
</dbReference>